<name>A0A315ZHW2_SEDFL</name>
<dbReference type="EMBL" id="QGDO01000001">
    <property type="protein sequence ID" value="PWJ44304.1"/>
    <property type="molecule type" value="Genomic_DNA"/>
</dbReference>
<dbReference type="Proteomes" id="UP000245535">
    <property type="component" value="Unassembled WGS sequence"/>
</dbReference>
<dbReference type="CDD" id="cd12105">
    <property type="entry name" value="HmuY"/>
    <property type="match status" value="1"/>
</dbReference>
<dbReference type="RefSeq" id="WP_158281386.1">
    <property type="nucleotide sequence ID" value="NZ_QGDO01000001.1"/>
</dbReference>
<evidence type="ECO:0000313" key="1">
    <source>
        <dbReference type="EMBL" id="PWJ44304.1"/>
    </source>
</evidence>
<comment type="caution">
    <text evidence="1">The sequence shown here is derived from an EMBL/GenBank/DDBJ whole genome shotgun (WGS) entry which is preliminary data.</text>
</comment>
<dbReference type="OrthoDB" id="1091850at2"/>
<evidence type="ECO:0000313" key="2">
    <source>
        <dbReference type="Proteomes" id="UP000245535"/>
    </source>
</evidence>
<dbReference type="Pfam" id="PF14064">
    <property type="entry name" value="HmuY"/>
    <property type="match status" value="1"/>
</dbReference>
<proteinExistence type="predicted"/>
<reference evidence="1 2" key="1">
    <citation type="submission" date="2018-03" db="EMBL/GenBank/DDBJ databases">
        <title>Genomic Encyclopedia of Archaeal and Bacterial Type Strains, Phase II (KMG-II): from individual species to whole genera.</title>
        <authorList>
            <person name="Goeker M."/>
        </authorList>
    </citation>
    <scope>NUCLEOTIDE SEQUENCE [LARGE SCALE GENOMIC DNA]</scope>
    <source>
        <strain evidence="1 2">DSM 28229</strain>
    </source>
</reference>
<organism evidence="1 2">
    <name type="scientific">Sediminitomix flava</name>
    <dbReference type="NCBI Taxonomy" id="379075"/>
    <lineage>
        <taxon>Bacteria</taxon>
        <taxon>Pseudomonadati</taxon>
        <taxon>Bacteroidota</taxon>
        <taxon>Cytophagia</taxon>
        <taxon>Cytophagales</taxon>
        <taxon>Flammeovirgaceae</taxon>
        <taxon>Sediminitomix</taxon>
    </lineage>
</organism>
<protein>
    <submittedName>
        <fullName evidence="1">Heme-binding HmuY-like protein</fullName>
    </submittedName>
</protein>
<gene>
    <name evidence="1" type="ORF">BC781_101654</name>
</gene>
<dbReference type="InterPro" id="IPR025921">
    <property type="entry name" value="HmuY"/>
</dbReference>
<accession>A0A315ZHW2</accession>
<keyword evidence="2" id="KW-1185">Reference proteome</keyword>
<dbReference type="AlphaFoldDB" id="A0A315ZHW2"/>
<dbReference type="PROSITE" id="PS51257">
    <property type="entry name" value="PROKAR_LIPOPROTEIN"/>
    <property type="match status" value="1"/>
</dbReference>
<sequence>MRLQSTFIGLAFLATAFSSCSEDDTFKVEEPIGAVINVDMGGDAQDHQVYINLNDSVTTRVANNSWDLALSNGSEFVAKINYAAGAEAATTGINDWSELTSEAIEAAVAMLPGGYQTMEGHVDNPSEFITDTAIPAISSTASDNEIFVIKQNSSATSWALVQVLQENGGYKVITASTDAFDTQEMYTVEKDAMYNFSYVSFESGAVSVEPAKGDWDIAFTQTTARQEGVAVAYKDYIIQNQGVKVALIDELETSVDFASFTEVDLETLNPEFSSSRTTIGSSWRVFDFSTYTYTITPNQFYLIEDLDGNVVKMRITAMLNTEGERGYQQFEYTELQ</sequence>